<evidence type="ECO:0000256" key="2">
    <source>
        <dbReference type="ARBA" id="ARBA00023157"/>
    </source>
</evidence>
<evidence type="ECO:0000313" key="6">
    <source>
        <dbReference type="Proteomes" id="UP001208570"/>
    </source>
</evidence>
<feature type="domain" description="CUB" evidence="4">
    <location>
        <begin position="113"/>
        <end position="225"/>
    </location>
</feature>
<protein>
    <recommendedName>
        <fullName evidence="4">CUB domain-containing protein</fullName>
    </recommendedName>
</protein>
<dbReference type="CDD" id="cd00041">
    <property type="entry name" value="CUB"/>
    <property type="match status" value="2"/>
</dbReference>
<feature type="domain" description="CUB" evidence="4">
    <location>
        <begin position="230"/>
        <end position="344"/>
    </location>
</feature>
<evidence type="ECO:0000256" key="3">
    <source>
        <dbReference type="PROSITE-ProRule" id="PRU00059"/>
    </source>
</evidence>
<dbReference type="PROSITE" id="PS01180">
    <property type="entry name" value="CUB"/>
    <property type="match status" value="2"/>
</dbReference>
<gene>
    <name evidence="5" type="ORF">LSH36_704g02003</name>
</gene>
<name>A0AAD9J2X3_9ANNE</name>
<comment type="caution">
    <text evidence="3">Lacks conserved residue(s) required for the propagation of feature annotation.</text>
</comment>
<evidence type="ECO:0000256" key="1">
    <source>
        <dbReference type="ARBA" id="ARBA00022737"/>
    </source>
</evidence>
<keyword evidence="2" id="KW-1015">Disulfide bond</keyword>
<proteinExistence type="predicted"/>
<dbReference type="EMBL" id="JAODUP010000704">
    <property type="protein sequence ID" value="KAK2145078.1"/>
    <property type="molecule type" value="Genomic_DNA"/>
</dbReference>
<dbReference type="PANTHER" id="PTHR24251">
    <property type="entry name" value="OVOCHYMASE-RELATED"/>
    <property type="match status" value="1"/>
</dbReference>
<comment type="caution">
    <text evidence="5">The sequence shown here is derived from an EMBL/GenBank/DDBJ whole genome shotgun (WGS) entry which is preliminary data.</text>
</comment>
<keyword evidence="6" id="KW-1185">Reference proteome</keyword>
<evidence type="ECO:0000259" key="4">
    <source>
        <dbReference type="PROSITE" id="PS01180"/>
    </source>
</evidence>
<dbReference type="Gene3D" id="2.60.120.290">
    <property type="entry name" value="Spermadhesin, CUB domain"/>
    <property type="match status" value="2"/>
</dbReference>
<keyword evidence="1" id="KW-0677">Repeat</keyword>
<dbReference type="SMART" id="SM00042">
    <property type="entry name" value="CUB"/>
    <property type="match status" value="2"/>
</dbReference>
<dbReference type="InterPro" id="IPR035914">
    <property type="entry name" value="Sperma_CUB_dom_sf"/>
</dbReference>
<dbReference type="FunFam" id="2.60.120.290:FF:000013">
    <property type="entry name" value="Membrane frizzled-related protein"/>
    <property type="match status" value="1"/>
</dbReference>
<dbReference type="Pfam" id="PF00431">
    <property type="entry name" value="CUB"/>
    <property type="match status" value="2"/>
</dbReference>
<dbReference type="AlphaFoldDB" id="A0AAD9J2X3"/>
<organism evidence="5 6">
    <name type="scientific">Paralvinella palmiformis</name>
    <dbReference type="NCBI Taxonomy" id="53620"/>
    <lineage>
        <taxon>Eukaryota</taxon>
        <taxon>Metazoa</taxon>
        <taxon>Spiralia</taxon>
        <taxon>Lophotrochozoa</taxon>
        <taxon>Annelida</taxon>
        <taxon>Polychaeta</taxon>
        <taxon>Sedentaria</taxon>
        <taxon>Canalipalpata</taxon>
        <taxon>Terebellida</taxon>
        <taxon>Terebelliformia</taxon>
        <taxon>Alvinellidae</taxon>
        <taxon>Paralvinella</taxon>
    </lineage>
</organism>
<evidence type="ECO:0000313" key="5">
    <source>
        <dbReference type="EMBL" id="KAK2145078.1"/>
    </source>
</evidence>
<reference evidence="5" key="1">
    <citation type="journal article" date="2023" name="Mol. Biol. Evol.">
        <title>Third-Generation Sequencing Reveals the Adaptive Role of the Epigenome in Three Deep-Sea Polychaetes.</title>
        <authorList>
            <person name="Perez M."/>
            <person name="Aroh O."/>
            <person name="Sun Y."/>
            <person name="Lan Y."/>
            <person name="Juniper S.K."/>
            <person name="Young C.R."/>
            <person name="Angers B."/>
            <person name="Qian P.Y."/>
        </authorList>
    </citation>
    <scope>NUCLEOTIDE SEQUENCE</scope>
    <source>
        <strain evidence="5">P08H-3</strain>
    </source>
</reference>
<dbReference type="PANTHER" id="PTHR24251:SF37">
    <property type="entry name" value="CUB DOMAIN-CONTAINING PROTEIN"/>
    <property type="match status" value="1"/>
</dbReference>
<sequence length="346" mass="38348">MAKFMTSSVLFITYYSVIFGVGAYSDGKGFSDRIIPRRKARYMSRSLYPGHYQKIDRQPSTKIINHLASGYSGSSGSDTSRGQGVWRRGSEEINQLENTGSKIMDTVDKEEACYKGTVITCAKGTVTSLDYPESYPANIICRWLIRAPKGQVVQLNFQDLSLGEGDCVELFYRSSAIPQLYDPAEVLCGDLRPKKFTSVGHQVEVMLTADGASEGRGMLFHYNFRGPVPCDDIIELQGISGSLSSPDYPQHYQAHNNCTWRIITPSNTRVGINFRDLAVEYARSCEYDALTLYDGSTTSETKLATRCGHDLPDDVTSSTNVVLLVFTSDISSEDRGFDLEWTAIGT</sequence>
<accession>A0AAD9J2X3</accession>
<dbReference type="InterPro" id="IPR000859">
    <property type="entry name" value="CUB_dom"/>
</dbReference>
<dbReference type="SUPFAM" id="SSF49854">
    <property type="entry name" value="Spermadhesin, CUB domain"/>
    <property type="match status" value="2"/>
</dbReference>
<dbReference type="Proteomes" id="UP001208570">
    <property type="component" value="Unassembled WGS sequence"/>
</dbReference>